<dbReference type="InterPro" id="IPR037171">
    <property type="entry name" value="NagB/RpiA_transferase-like"/>
</dbReference>
<feature type="domain" description="Glucosamine/galactosamine-6-phosphate isomerase" evidence="1">
    <location>
        <begin position="56"/>
        <end position="240"/>
    </location>
</feature>
<organism evidence="2 3">
    <name type="scientific">Sphingobacterium hotanense</name>
    <dbReference type="NCBI Taxonomy" id="649196"/>
    <lineage>
        <taxon>Bacteria</taxon>
        <taxon>Pseudomonadati</taxon>
        <taxon>Bacteroidota</taxon>
        <taxon>Sphingobacteriia</taxon>
        <taxon>Sphingobacteriales</taxon>
        <taxon>Sphingobacteriaceae</taxon>
        <taxon>Sphingobacterium</taxon>
    </lineage>
</organism>
<name>A0ABT7NHZ3_9SPHI</name>
<dbReference type="Gene3D" id="3.40.50.1360">
    <property type="match status" value="1"/>
</dbReference>
<comment type="caution">
    <text evidence="2">The sequence shown here is derived from an EMBL/GenBank/DDBJ whole genome shotgun (WGS) entry which is preliminary data.</text>
</comment>
<accession>A0ABT7NHZ3</accession>
<keyword evidence="3" id="KW-1185">Reference proteome</keyword>
<dbReference type="InterPro" id="IPR004547">
    <property type="entry name" value="Glucosamine6P_isomerase"/>
</dbReference>
<gene>
    <name evidence="2" type="ORF">HX018_00855</name>
</gene>
<dbReference type="Pfam" id="PF01182">
    <property type="entry name" value="Glucosamine_iso"/>
    <property type="match status" value="1"/>
</dbReference>
<dbReference type="RefSeq" id="WP_286650155.1">
    <property type="nucleotide sequence ID" value="NZ_JACAGK010000002.1"/>
</dbReference>
<dbReference type="PANTHER" id="PTHR11280:SF6">
    <property type="entry name" value="GLUCOSAMINE-6-PHOSPHATE ISOMERASE NAGB"/>
    <property type="match status" value="1"/>
</dbReference>
<proteinExistence type="predicted"/>
<dbReference type="InterPro" id="IPR006148">
    <property type="entry name" value="Glc/Gal-6P_isomerase"/>
</dbReference>
<evidence type="ECO:0000313" key="2">
    <source>
        <dbReference type="EMBL" id="MDM1046800.1"/>
    </source>
</evidence>
<protein>
    <submittedName>
        <fullName evidence="2">Glucosamine-6-phosphate deaminase</fullName>
    </submittedName>
</protein>
<sequence length="256" mass="28408">MDAKELEVGTLKVYTFENREELGLYAGKKAAARIKELQETPDKIVRMIFASAPSQLETLAYLREDEGIDWSRVVAFHMDEYVGIEKKHPQSFASFLEQNLFDQVNIGQVHFINGIAEDPQAECERYEALLKEAPIDIVCLGIGENAHIAFNEPHLADFADPHFVKLVDLDLTSRQQQVNDGCFLTLEEVPTHAITLTVPALFAGQNLFCMVPGSTKAAAVHATLNGEITSEIPSSILRTHPQVSLFIDKDSAAQLN</sequence>
<dbReference type="EMBL" id="JACAGK010000002">
    <property type="protein sequence ID" value="MDM1046800.1"/>
    <property type="molecule type" value="Genomic_DNA"/>
</dbReference>
<evidence type="ECO:0000313" key="3">
    <source>
        <dbReference type="Proteomes" id="UP001170954"/>
    </source>
</evidence>
<dbReference type="CDD" id="cd01399">
    <property type="entry name" value="GlcN6P_deaminase"/>
    <property type="match status" value="1"/>
</dbReference>
<dbReference type="Proteomes" id="UP001170954">
    <property type="component" value="Unassembled WGS sequence"/>
</dbReference>
<dbReference type="PANTHER" id="PTHR11280">
    <property type="entry name" value="GLUCOSAMINE-6-PHOSPHATE ISOMERASE"/>
    <property type="match status" value="1"/>
</dbReference>
<reference evidence="2" key="2">
    <citation type="journal article" date="2022" name="Sci. Total Environ.">
        <title>Prevalence, transmission, and molecular epidemiology of tet(X)-positive bacteria among humans, animals, and environmental niches in China: An epidemiological, and genomic-based study.</title>
        <authorList>
            <person name="Dong N."/>
            <person name="Zeng Y."/>
            <person name="Cai C."/>
            <person name="Sun C."/>
            <person name="Lu J."/>
            <person name="Liu C."/>
            <person name="Zhou H."/>
            <person name="Sun Q."/>
            <person name="Shu L."/>
            <person name="Wang H."/>
            <person name="Wang Y."/>
            <person name="Wang S."/>
            <person name="Wu C."/>
            <person name="Chan E.W."/>
            <person name="Chen G."/>
            <person name="Shen Z."/>
            <person name="Chen S."/>
            <person name="Zhang R."/>
        </authorList>
    </citation>
    <scope>NUCLEOTIDE SEQUENCE</scope>
    <source>
        <strain evidence="2">R1692</strain>
    </source>
</reference>
<evidence type="ECO:0000259" key="1">
    <source>
        <dbReference type="Pfam" id="PF01182"/>
    </source>
</evidence>
<reference evidence="2" key="1">
    <citation type="submission" date="2020-06" db="EMBL/GenBank/DDBJ databases">
        <authorList>
            <person name="Dong N."/>
        </authorList>
    </citation>
    <scope>NUCLEOTIDE SEQUENCE</scope>
    <source>
        <strain evidence="2">R1692</strain>
    </source>
</reference>
<dbReference type="SUPFAM" id="SSF100950">
    <property type="entry name" value="NagB/RpiA/CoA transferase-like"/>
    <property type="match status" value="1"/>
</dbReference>